<evidence type="ECO:0000313" key="2">
    <source>
        <dbReference type="Proteomes" id="UP000886998"/>
    </source>
</evidence>
<reference evidence="1" key="1">
    <citation type="submission" date="2020-08" db="EMBL/GenBank/DDBJ databases">
        <title>Multicomponent nature underlies the extraordinary mechanical properties of spider dragline silk.</title>
        <authorList>
            <person name="Kono N."/>
            <person name="Nakamura H."/>
            <person name="Mori M."/>
            <person name="Yoshida Y."/>
            <person name="Ohtoshi R."/>
            <person name="Malay A.D."/>
            <person name="Moran D.A.P."/>
            <person name="Tomita M."/>
            <person name="Numata K."/>
            <person name="Arakawa K."/>
        </authorList>
    </citation>
    <scope>NUCLEOTIDE SEQUENCE</scope>
</reference>
<proteinExistence type="predicted"/>
<evidence type="ECO:0000313" key="1">
    <source>
        <dbReference type="EMBL" id="GFY69582.1"/>
    </source>
</evidence>
<comment type="caution">
    <text evidence="1">The sequence shown here is derived from an EMBL/GenBank/DDBJ whole genome shotgun (WGS) entry which is preliminary data.</text>
</comment>
<accession>A0A8X6YCK4</accession>
<protein>
    <submittedName>
        <fullName evidence="1">Uncharacterized protein</fullName>
    </submittedName>
</protein>
<organism evidence="1 2">
    <name type="scientific">Trichonephila inaurata madagascariensis</name>
    <dbReference type="NCBI Taxonomy" id="2747483"/>
    <lineage>
        <taxon>Eukaryota</taxon>
        <taxon>Metazoa</taxon>
        <taxon>Ecdysozoa</taxon>
        <taxon>Arthropoda</taxon>
        <taxon>Chelicerata</taxon>
        <taxon>Arachnida</taxon>
        <taxon>Araneae</taxon>
        <taxon>Araneomorphae</taxon>
        <taxon>Entelegynae</taxon>
        <taxon>Araneoidea</taxon>
        <taxon>Nephilidae</taxon>
        <taxon>Trichonephila</taxon>
        <taxon>Trichonephila inaurata</taxon>
    </lineage>
</organism>
<dbReference type="Proteomes" id="UP000886998">
    <property type="component" value="Unassembled WGS sequence"/>
</dbReference>
<dbReference type="AlphaFoldDB" id="A0A8X6YCK4"/>
<dbReference type="EMBL" id="BMAV01017716">
    <property type="protein sequence ID" value="GFY69582.1"/>
    <property type="molecule type" value="Genomic_DNA"/>
</dbReference>
<dbReference type="OrthoDB" id="10398520at2759"/>
<sequence length="84" mass="9557">MPWTCRTAGRVIEIADKASMRLMLKKELTDQTSFLVLYLAQLEADLQHDVSDRRRGIVDLVGLQAVGMRKAKRGNFPRRGGRML</sequence>
<keyword evidence="2" id="KW-1185">Reference proteome</keyword>
<gene>
    <name evidence="1" type="ORF">TNIN_281281</name>
</gene>
<name>A0A8X6YCK4_9ARAC</name>